<dbReference type="SFLD" id="SFLDG01020">
    <property type="entry name" value="Terpene_Cyclase_Like_2"/>
    <property type="match status" value="1"/>
</dbReference>
<feature type="transmembrane region" description="Helical" evidence="7">
    <location>
        <begin position="57"/>
        <end position="80"/>
    </location>
</feature>
<dbReference type="SUPFAM" id="SSF48576">
    <property type="entry name" value="Terpenoid synthases"/>
    <property type="match status" value="1"/>
</dbReference>
<dbReference type="PANTHER" id="PTHR35201">
    <property type="entry name" value="TERPENE SYNTHASE"/>
    <property type="match status" value="1"/>
</dbReference>
<evidence type="ECO:0000256" key="6">
    <source>
        <dbReference type="RuleBase" id="RU366034"/>
    </source>
</evidence>
<dbReference type="OrthoDB" id="2861623at2759"/>
<dbReference type="InterPro" id="IPR034686">
    <property type="entry name" value="Terpene_cyclase-like_2"/>
</dbReference>
<comment type="caution">
    <text evidence="8">The sequence shown here is derived from an EMBL/GenBank/DDBJ whole genome shotgun (WGS) entry which is preliminary data.</text>
</comment>
<dbReference type="GO" id="GO:0046872">
    <property type="term" value="F:metal ion binding"/>
    <property type="evidence" value="ECO:0007669"/>
    <property type="project" value="UniProtKB-KW"/>
</dbReference>
<dbReference type="Proteomes" id="UP000807306">
    <property type="component" value="Unassembled WGS sequence"/>
</dbReference>
<dbReference type="SFLD" id="SFLDS00005">
    <property type="entry name" value="Isoprenoid_Synthase_Type_I"/>
    <property type="match status" value="1"/>
</dbReference>
<comment type="similarity">
    <text evidence="2 6">Belongs to the terpene synthase family.</text>
</comment>
<dbReference type="EMBL" id="MU157830">
    <property type="protein sequence ID" value="KAF9532885.1"/>
    <property type="molecule type" value="Genomic_DNA"/>
</dbReference>
<keyword evidence="3 6" id="KW-0479">Metal-binding</keyword>
<evidence type="ECO:0000256" key="4">
    <source>
        <dbReference type="ARBA" id="ARBA00022842"/>
    </source>
</evidence>
<dbReference type="GO" id="GO:0010333">
    <property type="term" value="F:terpene synthase activity"/>
    <property type="evidence" value="ECO:0007669"/>
    <property type="project" value="InterPro"/>
</dbReference>
<dbReference type="InterPro" id="IPR008949">
    <property type="entry name" value="Isoprenoid_synthase_dom_sf"/>
</dbReference>
<dbReference type="PANTHER" id="PTHR35201:SF4">
    <property type="entry name" value="BETA-PINACENE SYNTHASE-RELATED"/>
    <property type="match status" value="1"/>
</dbReference>
<accession>A0A9P6EQ22</accession>
<evidence type="ECO:0000256" key="2">
    <source>
        <dbReference type="ARBA" id="ARBA00006333"/>
    </source>
</evidence>
<dbReference type="GO" id="GO:0008299">
    <property type="term" value="P:isoprenoid biosynthetic process"/>
    <property type="evidence" value="ECO:0007669"/>
    <property type="project" value="UniProtKB-ARBA"/>
</dbReference>
<dbReference type="EC" id="4.2.3.-" evidence="6"/>
<dbReference type="AlphaFoldDB" id="A0A9P6EQ22"/>
<keyword evidence="7" id="KW-1133">Transmembrane helix</keyword>
<keyword evidence="5 6" id="KW-0456">Lyase</keyword>
<gene>
    <name evidence="8" type="ORF">CPB83DRAFT_846546</name>
</gene>
<dbReference type="Gene3D" id="1.10.600.10">
    <property type="entry name" value="Farnesyl Diphosphate Synthase"/>
    <property type="match status" value="1"/>
</dbReference>
<evidence type="ECO:0000313" key="8">
    <source>
        <dbReference type="EMBL" id="KAF9532885.1"/>
    </source>
</evidence>
<keyword evidence="4 6" id="KW-0460">Magnesium</keyword>
<evidence type="ECO:0000256" key="3">
    <source>
        <dbReference type="ARBA" id="ARBA00022723"/>
    </source>
</evidence>
<evidence type="ECO:0000313" key="9">
    <source>
        <dbReference type="Proteomes" id="UP000807306"/>
    </source>
</evidence>
<organism evidence="8 9">
    <name type="scientific">Crepidotus variabilis</name>
    <dbReference type="NCBI Taxonomy" id="179855"/>
    <lineage>
        <taxon>Eukaryota</taxon>
        <taxon>Fungi</taxon>
        <taxon>Dikarya</taxon>
        <taxon>Basidiomycota</taxon>
        <taxon>Agaricomycotina</taxon>
        <taxon>Agaricomycetes</taxon>
        <taxon>Agaricomycetidae</taxon>
        <taxon>Agaricales</taxon>
        <taxon>Agaricineae</taxon>
        <taxon>Crepidotaceae</taxon>
        <taxon>Crepidotus</taxon>
    </lineage>
</organism>
<evidence type="ECO:0000256" key="1">
    <source>
        <dbReference type="ARBA" id="ARBA00001946"/>
    </source>
</evidence>
<keyword evidence="9" id="KW-1185">Reference proteome</keyword>
<evidence type="ECO:0000256" key="5">
    <source>
        <dbReference type="ARBA" id="ARBA00023239"/>
    </source>
</evidence>
<name>A0A9P6EQ22_9AGAR</name>
<protein>
    <recommendedName>
        <fullName evidence="6">Terpene synthase</fullName>
        <ecNumber evidence="6">4.2.3.-</ecNumber>
    </recommendedName>
</protein>
<keyword evidence="7" id="KW-0812">Transmembrane</keyword>
<keyword evidence="7" id="KW-0472">Membrane</keyword>
<reference evidence="8" key="1">
    <citation type="submission" date="2020-11" db="EMBL/GenBank/DDBJ databases">
        <authorList>
            <consortium name="DOE Joint Genome Institute"/>
            <person name="Ahrendt S."/>
            <person name="Riley R."/>
            <person name="Andreopoulos W."/>
            <person name="Labutti K."/>
            <person name="Pangilinan J."/>
            <person name="Ruiz-Duenas F.J."/>
            <person name="Barrasa J.M."/>
            <person name="Sanchez-Garcia M."/>
            <person name="Camarero S."/>
            <person name="Miyauchi S."/>
            <person name="Serrano A."/>
            <person name="Linde D."/>
            <person name="Babiker R."/>
            <person name="Drula E."/>
            <person name="Ayuso-Fernandez I."/>
            <person name="Pacheco R."/>
            <person name="Padilla G."/>
            <person name="Ferreira P."/>
            <person name="Barriuso J."/>
            <person name="Kellner H."/>
            <person name="Castanera R."/>
            <person name="Alfaro M."/>
            <person name="Ramirez L."/>
            <person name="Pisabarro A.G."/>
            <person name="Kuo A."/>
            <person name="Tritt A."/>
            <person name="Lipzen A."/>
            <person name="He G."/>
            <person name="Yan M."/>
            <person name="Ng V."/>
            <person name="Cullen D."/>
            <person name="Martin F."/>
            <person name="Rosso M.-N."/>
            <person name="Henrissat B."/>
            <person name="Hibbett D."/>
            <person name="Martinez A.T."/>
            <person name="Grigoriev I.V."/>
        </authorList>
    </citation>
    <scope>NUCLEOTIDE SEQUENCE</scope>
    <source>
        <strain evidence="8">CBS 506.95</strain>
    </source>
</reference>
<sequence>MPETETAKASDGPIVWTYRLPVTANLSYKGNYVRRTFSPANFCLFTSSFSRVITGTILQVSSTFFTFATIPFLLFLVLAVERFFKYAMGKVFNITSKAASHVSKVVDIESKPAVEPKPAPAPAPAPVQEKPTSFILPDLVSHCTFPLTYHANGDEIAKQSVEWLDTNCPDLNAKQRRALRGLQAGELTAFCYNTCTPERLRVVSDFMNYLFHLDNISDGMMTRETDVLSDVVMNALWFPHKYMPTAVPGKEQPEDELNPGKLARDFWARTIPDCGPGAQARFKETLELFFEAVNIQARARDDDEIPDLESYIDVRRDTSGCKPCWALIEYALGIDLPDEVVEHPIIAALNQSTNDLVTWSNDIFSYNVEQSRGDTHNMIVILMHYHGLTLQQAVDYVGDLCAQTIDSFIQNKNNLPSWTPEIDDMVEKYVKGLQDWIVGSLHWSFQTHRYFGAQGQEVKKHRFVKLLPLRD</sequence>
<dbReference type="Pfam" id="PF19086">
    <property type="entry name" value="Terpene_syn_C_2"/>
    <property type="match status" value="1"/>
</dbReference>
<evidence type="ECO:0000256" key="7">
    <source>
        <dbReference type="SAM" id="Phobius"/>
    </source>
</evidence>
<comment type="cofactor">
    <cofactor evidence="1 6">
        <name>Mg(2+)</name>
        <dbReference type="ChEBI" id="CHEBI:18420"/>
    </cofactor>
</comment>
<proteinExistence type="inferred from homology"/>